<dbReference type="EMBL" id="QGMY01000001">
    <property type="protein sequence ID" value="PWR74711.1"/>
    <property type="molecule type" value="Genomic_DNA"/>
</dbReference>
<proteinExistence type="predicted"/>
<evidence type="ECO:0000259" key="1">
    <source>
        <dbReference type="SMART" id="SM00418"/>
    </source>
</evidence>
<evidence type="ECO:0000259" key="2">
    <source>
        <dbReference type="SMART" id="SM00989"/>
    </source>
</evidence>
<evidence type="ECO:0000313" key="3">
    <source>
        <dbReference type="EMBL" id="PWR74711.1"/>
    </source>
</evidence>
<feature type="domain" description="HTH arsR-type" evidence="1">
    <location>
        <begin position="51"/>
        <end position="120"/>
    </location>
</feature>
<dbReference type="PANTHER" id="PTHR35090">
    <property type="entry name" value="DNA-DIRECTED RNA POLYMERASE SUBUNIT I"/>
    <property type="match status" value="1"/>
</dbReference>
<dbReference type="InterPro" id="IPR036390">
    <property type="entry name" value="WH_DNA-bd_sf"/>
</dbReference>
<keyword evidence="4" id="KW-1185">Reference proteome</keyword>
<dbReference type="InterPro" id="IPR011991">
    <property type="entry name" value="ArsR-like_HTH"/>
</dbReference>
<dbReference type="GO" id="GO:0003700">
    <property type="term" value="F:DNA-binding transcription factor activity"/>
    <property type="evidence" value="ECO:0007669"/>
    <property type="project" value="InterPro"/>
</dbReference>
<dbReference type="SUPFAM" id="SSF46785">
    <property type="entry name" value="Winged helix' DNA-binding domain"/>
    <property type="match status" value="1"/>
</dbReference>
<dbReference type="PANTHER" id="PTHR35090:SF2">
    <property type="entry name" value="ARSR FAMILY TRANSCRIPTIONAL REGULATOR"/>
    <property type="match status" value="1"/>
</dbReference>
<sequence length="295" mass="32724">MLFSPFVLLRTFYCMRTSIKVVIKSVYVNQAGAIEDHERDGEVTLFSTKTSVIAIDSLIKRRILKIIADGEISFDEIVSLTGKAKSTISVHLRDLETAGLISSRPDPVDHRKRLISMNSEPIGQLTNADRKTAQKHIHEEEGTLPFTEGDIASFFSYTLRVFRTEAMNLGMNIDPILKRSGLRIGRALAPLVADETVAGKVSKMSAFWQSYGLGTITLVSEHPLTLRVEGCFECQDLPITGHGSCAFDIGVLSSLFSEEFMQNPQVVEVECYSTGFDHCTFIITRGDHPEFNTVA</sequence>
<evidence type="ECO:0000313" key="4">
    <source>
        <dbReference type="Proteomes" id="UP000245657"/>
    </source>
</evidence>
<dbReference type="Pfam" id="PF01022">
    <property type="entry name" value="HTH_5"/>
    <property type="match status" value="1"/>
</dbReference>
<reference evidence="3 4" key="1">
    <citation type="submission" date="2018-05" db="EMBL/GenBank/DDBJ databases">
        <title>Draft genome of Methanospirillum lacunae Ki8-1.</title>
        <authorList>
            <person name="Dueholm M.S."/>
            <person name="Nielsen P.H."/>
            <person name="Bakmann L.F."/>
            <person name="Otzen D.E."/>
        </authorList>
    </citation>
    <scope>NUCLEOTIDE SEQUENCE [LARGE SCALE GENOMIC DNA]</scope>
    <source>
        <strain evidence="3 4">Ki8-1</strain>
    </source>
</reference>
<dbReference type="SMART" id="SM00418">
    <property type="entry name" value="HTH_ARSR"/>
    <property type="match status" value="1"/>
</dbReference>
<organism evidence="3 4">
    <name type="scientific">Methanospirillum lacunae</name>
    <dbReference type="NCBI Taxonomy" id="668570"/>
    <lineage>
        <taxon>Archaea</taxon>
        <taxon>Methanobacteriati</taxon>
        <taxon>Methanobacteriota</taxon>
        <taxon>Stenosarchaea group</taxon>
        <taxon>Methanomicrobia</taxon>
        <taxon>Methanomicrobiales</taxon>
        <taxon>Methanospirillaceae</taxon>
        <taxon>Methanospirillum</taxon>
    </lineage>
</organism>
<dbReference type="InterPro" id="IPR004096">
    <property type="entry name" value="V4R"/>
</dbReference>
<accession>A0A2V2NGH6</accession>
<dbReference type="InterPro" id="IPR024096">
    <property type="entry name" value="NO_sig/Golgi_transp_ligand-bd"/>
</dbReference>
<gene>
    <name evidence="3" type="ORF">DK846_00210</name>
</gene>
<feature type="domain" description="4-vinyl reductase 4VR" evidence="2">
    <location>
        <begin position="223"/>
        <end position="285"/>
    </location>
</feature>
<dbReference type="SUPFAM" id="SSF111126">
    <property type="entry name" value="Ligand-binding domain in the NO signalling and Golgi transport"/>
    <property type="match status" value="1"/>
</dbReference>
<dbReference type="AlphaFoldDB" id="A0A2V2NGH6"/>
<dbReference type="SMART" id="SM00989">
    <property type="entry name" value="V4R"/>
    <property type="match status" value="1"/>
</dbReference>
<dbReference type="Gene3D" id="3.30.1380.20">
    <property type="entry name" value="Trafficking protein particle complex subunit 3"/>
    <property type="match status" value="1"/>
</dbReference>
<dbReference type="Pfam" id="PF02830">
    <property type="entry name" value="V4R"/>
    <property type="match status" value="1"/>
</dbReference>
<dbReference type="Proteomes" id="UP000245657">
    <property type="component" value="Unassembled WGS sequence"/>
</dbReference>
<dbReference type="CDD" id="cd00090">
    <property type="entry name" value="HTH_ARSR"/>
    <property type="match status" value="1"/>
</dbReference>
<comment type="caution">
    <text evidence="3">The sequence shown here is derived from an EMBL/GenBank/DDBJ whole genome shotgun (WGS) entry which is preliminary data.</text>
</comment>
<protein>
    <submittedName>
        <fullName evidence="3">4-vinyl reductase</fullName>
    </submittedName>
</protein>
<dbReference type="InterPro" id="IPR001845">
    <property type="entry name" value="HTH_ArsR_DNA-bd_dom"/>
</dbReference>
<name>A0A2V2NGH6_9EURY</name>
<dbReference type="Gene3D" id="1.10.10.10">
    <property type="entry name" value="Winged helix-like DNA-binding domain superfamily/Winged helix DNA-binding domain"/>
    <property type="match status" value="1"/>
</dbReference>
<dbReference type="InterPro" id="IPR036388">
    <property type="entry name" value="WH-like_DNA-bd_sf"/>
</dbReference>